<protein>
    <submittedName>
        <fullName evidence="5">Uncharacterized protein</fullName>
    </submittedName>
</protein>
<evidence type="ECO:0000256" key="4">
    <source>
        <dbReference type="ARBA" id="ARBA00023002"/>
    </source>
</evidence>
<dbReference type="InterPro" id="IPR050346">
    <property type="entry name" value="FMO-like"/>
</dbReference>
<dbReference type="GO" id="GO:0050661">
    <property type="term" value="F:NADP binding"/>
    <property type="evidence" value="ECO:0007669"/>
    <property type="project" value="InterPro"/>
</dbReference>
<dbReference type="Proteomes" id="UP000813385">
    <property type="component" value="Unassembled WGS sequence"/>
</dbReference>
<proteinExistence type="inferred from homology"/>
<dbReference type="SUPFAM" id="SSF51905">
    <property type="entry name" value="FAD/NAD(P)-binding domain"/>
    <property type="match status" value="2"/>
</dbReference>
<dbReference type="GO" id="GO:0050660">
    <property type="term" value="F:flavin adenine dinucleotide binding"/>
    <property type="evidence" value="ECO:0007669"/>
    <property type="project" value="InterPro"/>
</dbReference>
<comment type="caution">
    <text evidence="5">The sequence shown here is derived from an EMBL/GenBank/DDBJ whole genome shotgun (WGS) entry which is preliminary data.</text>
</comment>
<evidence type="ECO:0000313" key="5">
    <source>
        <dbReference type="EMBL" id="KAH7354402.1"/>
    </source>
</evidence>
<comment type="similarity">
    <text evidence="1">Belongs to the FMO family.</text>
</comment>
<keyword evidence="6" id="KW-1185">Reference proteome</keyword>
<accession>A0A8K0T742</accession>
<dbReference type="PANTHER" id="PTHR23023">
    <property type="entry name" value="DIMETHYLANILINE MONOOXYGENASE"/>
    <property type="match status" value="1"/>
</dbReference>
<keyword evidence="3" id="KW-0274">FAD</keyword>
<reference evidence="5" key="1">
    <citation type="journal article" date="2021" name="Nat. Commun.">
        <title>Genetic determinants of endophytism in the Arabidopsis root mycobiome.</title>
        <authorList>
            <person name="Mesny F."/>
            <person name="Miyauchi S."/>
            <person name="Thiergart T."/>
            <person name="Pickel B."/>
            <person name="Atanasova L."/>
            <person name="Karlsson M."/>
            <person name="Huettel B."/>
            <person name="Barry K.W."/>
            <person name="Haridas S."/>
            <person name="Chen C."/>
            <person name="Bauer D."/>
            <person name="Andreopoulos W."/>
            <person name="Pangilinan J."/>
            <person name="LaButti K."/>
            <person name="Riley R."/>
            <person name="Lipzen A."/>
            <person name="Clum A."/>
            <person name="Drula E."/>
            <person name="Henrissat B."/>
            <person name="Kohler A."/>
            <person name="Grigoriev I.V."/>
            <person name="Martin F.M."/>
            <person name="Hacquard S."/>
        </authorList>
    </citation>
    <scope>NUCLEOTIDE SEQUENCE</scope>
    <source>
        <strain evidence="5">MPI-CAGE-AT-0016</strain>
    </source>
</reference>
<dbReference type="AlphaFoldDB" id="A0A8K0T742"/>
<gene>
    <name evidence="5" type="ORF">B0T11DRAFT_127626</name>
</gene>
<dbReference type="OrthoDB" id="2915840at2759"/>
<evidence type="ECO:0000256" key="3">
    <source>
        <dbReference type="ARBA" id="ARBA00022827"/>
    </source>
</evidence>
<keyword evidence="2" id="KW-0285">Flavoprotein</keyword>
<evidence type="ECO:0000256" key="1">
    <source>
        <dbReference type="ARBA" id="ARBA00009183"/>
    </source>
</evidence>
<keyword evidence="4" id="KW-0560">Oxidoreductase</keyword>
<sequence>METLDCAVIGAGWFGLAAAKQFRCATPSASLAVFEATSDLGGTWASHRLYPGIKTNNLLGTYEYPDFPMDPAVFAVPPGEHIPGRVVNDYLHAYATRFGIAPLIRLRTKVIIAEHRDGADGGWLLTVSGPDGIEARIIARKLIVATGLTSRPSVPRFEGQDDFGGLIFHGRDFARHTDTIQPGSTVAVLGGGKTAFDAVYAYATAGVKVNWIIRASGHGPSWFSPPFATPFKKWIEELANIRFLTWFSPCIWGASDGYPTIRRLLHGTALGRALVDAFWSLLTADILSLSNYDDHPDTARLRPWLGVMYSGTSYSFFNYETDFLSLVRSDNVSVHIGDVARLSKDKVHLADGTTLAADALLAHGGWVHVPPVKFLPEGIDAELGIPHPPSKVADHAADADLAARADEDIFRRFPKLREPPAWDPSHTPPISRPGFRTSLPNADAGAVTPWMLHRFTAPVSPRFLRARDTVFVGMVGNFSTAITAHIQGLWSAAYMTGRLTRDPGTSPATELLYETALHNRFGRWRYPVDWGMRAPSFIFDAVPYLDMLLQDLGLQSHRKGGRWAEMWSPYKPGDYRTVNEEWEAANH</sequence>
<name>A0A8K0T742_9PEZI</name>
<dbReference type="GO" id="GO:0004499">
    <property type="term" value="F:N,N-dimethylaniline monooxygenase activity"/>
    <property type="evidence" value="ECO:0007669"/>
    <property type="project" value="InterPro"/>
</dbReference>
<evidence type="ECO:0000256" key="2">
    <source>
        <dbReference type="ARBA" id="ARBA00022630"/>
    </source>
</evidence>
<evidence type="ECO:0000313" key="6">
    <source>
        <dbReference type="Proteomes" id="UP000813385"/>
    </source>
</evidence>
<dbReference type="Gene3D" id="3.50.50.60">
    <property type="entry name" value="FAD/NAD(P)-binding domain"/>
    <property type="match status" value="1"/>
</dbReference>
<dbReference type="InterPro" id="IPR036188">
    <property type="entry name" value="FAD/NAD-bd_sf"/>
</dbReference>
<dbReference type="InterPro" id="IPR020946">
    <property type="entry name" value="Flavin_mOase-like"/>
</dbReference>
<organism evidence="5 6">
    <name type="scientific">Plectosphaerella cucumerina</name>
    <dbReference type="NCBI Taxonomy" id="40658"/>
    <lineage>
        <taxon>Eukaryota</taxon>
        <taxon>Fungi</taxon>
        <taxon>Dikarya</taxon>
        <taxon>Ascomycota</taxon>
        <taxon>Pezizomycotina</taxon>
        <taxon>Sordariomycetes</taxon>
        <taxon>Hypocreomycetidae</taxon>
        <taxon>Glomerellales</taxon>
        <taxon>Plectosphaerellaceae</taxon>
        <taxon>Plectosphaerella</taxon>
    </lineage>
</organism>
<dbReference type="EMBL" id="JAGPXD010000005">
    <property type="protein sequence ID" value="KAH7354402.1"/>
    <property type="molecule type" value="Genomic_DNA"/>
</dbReference>
<dbReference type="Pfam" id="PF00743">
    <property type="entry name" value="FMO-like"/>
    <property type="match status" value="1"/>
</dbReference>